<dbReference type="SUPFAM" id="SSF53474">
    <property type="entry name" value="alpha/beta-Hydrolases"/>
    <property type="match status" value="1"/>
</dbReference>
<accession>A0A2U8VQH7</accession>
<dbReference type="PANTHER" id="PTHR42886">
    <property type="entry name" value="RE40534P-RELATED"/>
    <property type="match status" value="1"/>
</dbReference>
<gene>
    <name evidence="2" type="ORF">DK427_09420</name>
</gene>
<dbReference type="EMBL" id="CP029551">
    <property type="protein sequence ID" value="AWN35923.1"/>
    <property type="molecule type" value="Genomic_DNA"/>
</dbReference>
<dbReference type="GO" id="GO:0052689">
    <property type="term" value="F:carboxylic ester hydrolase activity"/>
    <property type="evidence" value="ECO:0007669"/>
    <property type="project" value="TreeGrafter"/>
</dbReference>
<evidence type="ECO:0000313" key="2">
    <source>
        <dbReference type="EMBL" id="AWN35923.1"/>
    </source>
</evidence>
<dbReference type="Pfam" id="PF12697">
    <property type="entry name" value="Abhydrolase_6"/>
    <property type="match status" value="1"/>
</dbReference>
<dbReference type="RefSeq" id="WP_109951035.1">
    <property type="nucleotide sequence ID" value="NZ_CP029551.1"/>
</dbReference>
<dbReference type="KEGG" id="meti:DK427_09420"/>
<dbReference type="GO" id="GO:0006654">
    <property type="term" value="P:phosphatidic acid biosynthetic process"/>
    <property type="evidence" value="ECO:0007669"/>
    <property type="project" value="TreeGrafter"/>
</dbReference>
<dbReference type="Proteomes" id="UP000246058">
    <property type="component" value="Chromosome"/>
</dbReference>
<dbReference type="Gene3D" id="3.40.50.1820">
    <property type="entry name" value="alpha/beta hydrolase"/>
    <property type="match status" value="1"/>
</dbReference>
<proteinExistence type="predicted"/>
<dbReference type="GO" id="GO:0042171">
    <property type="term" value="F:lysophosphatidic acid acyltransferase activity"/>
    <property type="evidence" value="ECO:0007669"/>
    <property type="project" value="TreeGrafter"/>
</dbReference>
<dbReference type="PANTHER" id="PTHR42886:SF42">
    <property type="entry name" value="ALPHA_BETA-HYDROLASES SUPERFAMILY PROTEIN"/>
    <property type="match status" value="1"/>
</dbReference>
<dbReference type="PRINTS" id="PR00111">
    <property type="entry name" value="ABHYDROLASE"/>
</dbReference>
<evidence type="ECO:0000259" key="1">
    <source>
        <dbReference type="Pfam" id="PF12697"/>
    </source>
</evidence>
<dbReference type="InterPro" id="IPR000073">
    <property type="entry name" value="AB_hydrolase_1"/>
</dbReference>
<evidence type="ECO:0000313" key="3">
    <source>
        <dbReference type="Proteomes" id="UP000246058"/>
    </source>
</evidence>
<dbReference type="OrthoDB" id="9814966at2"/>
<dbReference type="InterPro" id="IPR029058">
    <property type="entry name" value="AB_hydrolase_fold"/>
</dbReference>
<organism evidence="2 3">
    <name type="scientific">Methylobacterium radiodurans</name>
    <dbReference type="NCBI Taxonomy" id="2202828"/>
    <lineage>
        <taxon>Bacteria</taxon>
        <taxon>Pseudomonadati</taxon>
        <taxon>Pseudomonadota</taxon>
        <taxon>Alphaproteobacteria</taxon>
        <taxon>Hyphomicrobiales</taxon>
        <taxon>Methylobacteriaceae</taxon>
        <taxon>Methylobacterium</taxon>
    </lineage>
</organism>
<keyword evidence="2" id="KW-0378">Hydrolase</keyword>
<feature type="domain" description="AB hydrolase-1" evidence="1">
    <location>
        <begin position="29"/>
        <end position="261"/>
    </location>
</feature>
<sequence length="275" mass="30195">MSAARVKASGRSLEIIRRKPARDRGRPRLLFVHGISVGAWIWDEHVLPWFAEAGFEACALSLRGHGGSWGHDRIATWRLADYTVDLDQAARRLGGPLVVVGHSLGGAVIQNWIRCGGRPLGMALLASVPPWGLALSALRMSLLTPALFREVLMMSLHGARAADAAILRAGLFSDDVDAASFGRFVARVGEESRLIGPELQGWPPFAPLPWEAPRTFVLGGTDDRFIPADEVWRTGAYYGCRPHIVPRLAHALMLEPRWQAAVTPLRDWLLTLPRA</sequence>
<dbReference type="GO" id="GO:0055088">
    <property type="term" value="P:lipid homeostasis"/>
    <property type="evidence" value="ECO:0007669"/>
    <property type="project" value="TreeGrafter"/>
</dbReference>
<protein>
    <submittedName>
        <fullName evidence="2">Alpha/beta hydrolase</fullName>
    </submittedName>
</protein>
<keyword evidence="3" id="KW-1185">Reference proteome</keyword>
<dbReference type="AlphaFoldDB" id="A0A2U8VQH7"/>
<name>A0A2U8VQH7_9HYPH</name>
<reference evidence="2 3" key="1">
    <citation type="submission" date="2018-05" db="EMBL/GenBank/DDBJ databases">
        <title>Complete Genome Sequence of Methylobacterium sp. 17Sr1-43.</title>
        <authorList>
            <person name="Srinivasan S."/>
        </authorList>
    </citation>
    <scope>NUCLEOTIDE SEQUENCE [LARGE SCALE GENOMIC DNA]</scope>
    <source>
        <strain evidence="2 3">17Sr1-43</strain>
    </source>
</reference>